<reference evidence="1" key="1">
    <citation type="submission" date="2021-01" db="EMBL/GenBank/DDBJ databases">
        <authorList>
            <consortium name="Genoscope - CEA"/>
            <person name="William W."/>
        </authorList>
    </citation>
    <scope>NUCLEOTIDE SEQUENCE</scope>
</reference>
<accession>A0A8S1RWU7</accession>
<proteinExistence type="predicted"/>
<comment type="caution">
    <text evidence="1">The sequence shown here is derived from an EMBL/GenBank/DDBJ whole genome shotgun (WGS) entry which is preliminary data.</text>
</comment>
<evidence type="ECO:0000313" key="2">
    <source>
        <dbReference type="Proteomes" id="UP000683925"/>
    </source>
</evidence>
<dbReference type="EMBL" id="CAJJDP010000001">
    <property type="protein sequence ID" value="CAD8131833.1"/>
    <property type="molecule type" value="Genomic_DNA"/>
</dbReference>
<organism evidence="1 2">
    <name type="scientific">Paramecium octaurelia</name>
    <dbReference type="NCBI Taxonomy" id="43137"/>
    <lineage>
        <taxon>Eukaryota</taxon>
        <taxon>Sar</taxon>
        <taxon>Alveolata</taxon>
        <taxon>Ciliophora</taxon>
        <taxon>Intramacronucleata</taxon>
        <taxon>Oligohymenophorea</taxon>
        <taxon>Peniculida</taxon>
        <taxon>Parameciidae</taxon>
        <taxon>Paramecium</taxon>
    </lineage>
</organism>
<protein>
    <recommendedName>
        <fullName evidence="3">CBS domain-containing protein</fullName>
    </recommendedName>
</protein>
<name>A0A8S1RWU7_PAROT</name>
<evidence type="ECO:0008006" key="3">
    <source>
        <dbReference type="Google" id="ProtNLM"/>
    </source>
</evidence>
<sequence length="107" mass="12495">MLDKLTEETSYQLQKMGYLNWQIIQIEQQFSQTASQLLVFLQNEKAKIPAYIYYSKQFFSMDQTIKEVVENLVLSDSSALICLTENREVQAIITISDILKFILKDAY</sequence>
<dbReference type="Proteomes" id="UP000683925">
    <property type="component" value="Unassembled WGS sequence"/>
</dbReference>
<dbReference type="AlphaFoldDB" id="A0A8S1RWU7"/>
<evidence type="ECO:0000313" key="1">
    <source>
        <dbReference type="EMBL" id="CAD8131833.1"/>
    </source>
</evidence>
<gene>
    <name evidence="1" type="ORF">POCTA_138.1.T0030127</name>
</gene>
<keyword evidence="2" id="KW-1185">Reference proteome</keyword>
<dbReference type="OrthoDB" id="286637at2759"/>